<dbReference type="SUPFAM" id="SSF54373">
    <property type="entry name" value="FAD-linked reductases, C-terminal domain"/>
    <property type="match status" value="1"/>
</dbReference>
<proteinExistence type="inferred from homology"/>
<keyword evidence="12" id="KW-0560">Oxidoreductase</keyword>
<feature type="active site" description="Proton donor" evidence="15">
    <location>
        <position position="530"/>
    </location>
</feature>
<dbReference type="Gene3D" id="4.10.450.10">
    <property type="entry name" value="Glucose Oxidase, domain 2"/>
    <property type="match status" value="1"/>
</dbReference>
<dbReference type="PIRSF" id="PIRSF000137">
    <property type="entry name" value="Alcohol_oxidase"/>
    <property type="match status" value="1"/>
</dbReference>
<feature type="active site" description="Proton acceptor" evidence="15">
    <location>
        <position position="573"/>
    </location>
</feature>
<dbReference type="PROSITE" id="PS00623">
    <property type="entry name" value="GMC_OXRED_1"/>
    <property type="match status" value="1"/>
</dbReference>
<evidence type="ECO:0000256" key="18">
    <source>
        <dbReference type="SAM" id="SignalP"/>
    </source>
</evidence>
<dbReference type="InterPro" id="IPR012132">
    <property type="entry name" value="GMC_OxRdtase"/>
</dbReference>
<dbReference type="InterPro" id="IPR027424">
    <property type="entry name" value="Glucose_Oxidase_domain_2"/>
</dbReference>
<dbReference type="PANTHER" id="PTHR11552">
    <property type="entry name" value="GLUCOSE-METHANOL-CHOLINE GMC OXIDOREDUCTASE"/>
    <property type="match status" value="1"/>
</dbReference>
<comment type="cofactor">
    <cofactor evidence="1 16">
        <name>FAD</name>
        <dbReference type="ChEBI" id="CHEBI:57692"/>
    </cofactor>
</comment>
<evidence type="ECO:0000256" key="3">
    <source>
        <dbReference type="ARBA" id="ARBA00004496"/>
    </source>
</evidence>
<dbReference type="Pfam" id="PF00732">
    <property type="entry name" value="GMC_oxred_N"/>
    <property type="match status" value="1"/>
</dbReference>
<evidence type="ECO:0000256" key="5">
    <source>
        <dbReference type="ARBA" id="ARBA00010790"/>
    </source>
</evidence>
<comment type="catalytic activity">
    <reaction evidence="13">
        <text>beta-D-glucose + O2 = D-glucono-1,5-lactone + H2O2</text>
        <dbReference type="Rhea" id="RHEA:11428"/>
        <dbReference type="ChEBI" id="CHEBI:15379"/>
        <dbReference type="ChEBI" id="CHEBI:15903"/>
        <dbReference type="ChEBI" id="CHEBI:16217"/>
        <dbReference type="ChEBI" id="CHEBI:16240"/>
        <dbReference type="EC" id="1.1.3.4"/>
    </reaction>
    <physiologicalReaction direction="left-to-right" evidence="13">
        <dbReference type="Rhea" id="RHEA:11429"/>
    </physiologicalReaction>
</comment>
<evidence type="ECO:0000256" key="16">
    <source>
        <dbReference type="PIRSR" id="PIRSR000137-2"/>
    </source>
</evidence>
<evidence type="ECO:0000259" key="19">
    <source>
        <dbReference type="PROSITE" id="PS00623"/>
    </source>
</evidence>
<dbReference type="EC" id="1.1.3.4" evidence="14"/>
<evidence type="ECO:0000256" key="12">
    <source>
        <dbReference type="ARBA" id="ARBA00023002"/>
    </source>
</evidence>
<evidence type="ECO:0000259" key="20">
    <source>
        <dbReference type="PROSITE" id="PS00624"/>
    </source>
</evidence>
<keyword evidence="22" id="KW-1185">Reference proteome</keyword>
<comment type="subunit">
    <text evidence="6">Homodimer.</text>
</comment>
<dbReference type="PANTHER" id="PTHR11552:SF201">
    <property type="entry name" value="GLUCOSE-METHANOL-CHOLINE OXIDOREDUCTASE N-TERMINAL DOMAIN-CONTAINING PROTEIN"/>
    <property type="match status" value="1"/>
</dbReference>
<dbReference type="AlphaFoldDB" id="A0AAD6HQ83"/>
<evidence type="ECO:0000256" key="10">
    <source>
        <dbReference type="ARBA" id="ARBA00022630"/>
    </source>
</evidence>
<keyword evidence="7" id="KW-0963">Cytoplasm</keyword>
<dbReference type="SUPFAM" id="SSF51905">
    <property type="entry name" value="FAD/NAD(P)-binding domain"/>
    <property type="match status" value="1"/>
</dbReference>
<dbReference type="GO" id="GO:0005737">
    <property type="term" value="C:cytoplasm"/>
    <property type="evidence" value="ECO:0007669"/>
    <property type="project" value="UniProtKB-SubCell"/>
</dbReference>
<dbReference type="GO" id="GO:0046562">
    <property type="term" value="F:beta-D-glucose oxidase activity"/>
    <property type="evidence" value="ECO:0007669"/>
    <property type="project" value="UniProtKB-EC"/>
</dbReference>
<dbReference type="InterPro" id="IPR007867">
    <property type="entry name" value="GMC_OxRtase_C"/>
</dbReference>
<keyword evidence="9" id="KW-0272">Extracellular matrix</keyword>
<comment type="subcellular location">
    <subcellularLocation>
        <location evidence="3">Cytoplasm</location>
    </subcellularLocation>
    <subcellularLocation>
        <location evidence="2">Secreted</location>
        <location evidence="2">Cell wall</location>
    </subcellularLocation>
    <subcellularLocation>
        <location evidence="4">Secreted</location>
        <location evidence="4">Extracellular space</location>
        <location evidence="4">Extracellular matrix</location>
    </subcellularLocation>
</comment>
<reference evidence="21" key="2">
    <citation type="submission" date="2023-01" db="EMBL/GenBank/DDBJ databases">
        <authorList>
            <person name="Petersen C."/>
        </authorList>
    </citation>
    <scope>NUCLEOTIDE SEQUENCE</scope>
    <source>
        <strain evidence="21">IBT 17514</strain>
    </source>
</reference>
<evidence type="ECO:0000256" key="11">
    <source>
        <dbReference type="ARBA" id="ARBA00022827"/>
    </source>
</evidence>
<feature type="chain" id="PRO_5042254953" description="glucose oxidase" evidence="18">
    <location>
        <begin position="19"/>
        <end position="600"/>
    </location>
</feature>
<dbReference type="Pfam" id="PF05199">
    <property type="entry name" value="GMC_oxred_C"/>
    <property type="match status" value="1"/>
</dbReference>
<protein>
    <recommendedName>
        <fullName evidence="14">glucose oxidase</fullName>
        <ecNumber evidence="14">1.1.3.4</ecNumber>
    </recommendedName>
</protein>
<dbReference type="Proteomes" id="UP001215712">
    <property type="component" value="Unassembled WGS sequence"/>
</dbReference>
<organism evidence="21 22">
    <name type="scientific">Penicillium malachiteum</name>
    <dbReference type="NCBI Taxonomy" id="1324776"/>
    <lineage>
        <taxon>Eukaryota</taxon>
        <taxon>Fungi</taxon>
        <taxon>Dikarya</taxon>
        <taxon>Ascomycota</taxon>
        <taxon>Pezizomycotina</taxon>
        <taxon>Eurotiomycetes</taxon>
        <taxon>Eurotiomycetidae</taxon>
        <taxon>Eurotiales</taxon>
        <taxon>Aspergillaceae</taxon>
        <taxon>Penicillium</taxon>
    </lineage>
</organism>
<evidence type="ECO:0000256" key="13">
    <source>
        <dbReference type="ARBA" id="ARBA00049435"/>
    </source>
</evidence>
<dbReference type="GO" id="GO:0050660">
    <property type="term" value="F:flavin adenine dinucleotide binding"/>
    <property type="evidence" value="ECO:0007669"/>
    <property type="project" value="InterPro"/>
</dbReference>
<comment type="similarity">
    <text evidence="5 17">Belongs to the GMC oxidoreductase family.</text>
</comment>
<dbReference type="Gene3D" id="3.30.560.10">
    <property type="entry name" value="Glucose Oxidase, domain 3"/>
    <property type="match status" value="1"/>
</dbReference>
<dbReference type="InterPro" id="IPR036188">
    <property type="entry name" value="FAD/NAD-bd_sf"/>
</dbReference>
<feature type="binding site" evidence="16">
    <location>
        <position position="263"/>
    </location>
    <ligand>
        <name>FAD</name>
        <dbReference type="ChEBI" id="CHEBI:57692"/>
    </ligand>
</feature>
<dbReference type="PROSITE" id="PS00624">
    <property type="entry name" value="GMC_OXRED_2"/>
    <property type="match status" value="1"/>
</dbReference>
<evidence type="ECO:0000256" key="17">
    <source>
        <dbReference type="RuleBase" id="RU003968"/>
    </source>
</evidence>
<evidence type="ECO:0000256" key="8">
    <source>
        <dbReference type="ARBA" id="ARBA00022512"/>
    </source>
</evidence>
<feature type="signal peptide" evidence="18">
    <location>
        <begin position="1"/>
        <end position="18"/>
    </location>
</feature>
<keyword evidence="11 16" id="KW-0274">FAD</keyword>
<dbReference type="EMBL" id="JAQJAN010000004">
    <property type="protein sequence ID" value="KAJ5732238.1"/>
    <property type="molecule type" value="Genomic_DNA"/>
</dbReference>
<evidence type="ECO:0000256" key="14">
    <source>
        <dbReference type="ARBA" id="ARBA00049722"/>
    </source>
</evidence>
<evidence type="ECO:0000313" key="22">
    <source>
        <dbReference type="Proteomes" id="UP001215712"/>
    </source>
</evidence>
<evidence type="ECO:0000256" key="2">
    <source>
        <dbReference type="ARBA" id="ARBA00004191"/>
    </source>
</evidence>
<comment type="caution">
    <text evidence="21">The sequence shown here is derived from an EMBL/GenBank/DDBJ whole genome shotgun (WGS) entry which is preliminary data.</text>
</comment>
<evidence type="ECO:0000256" key="1">
    <source>
        <dbReference type="ARBA" id="ARBA00001974"/>
    </source>
</evidence>
<name>A0AAD6HQ83_9EURO</name>
<keyword evidence="10 17" id="KW-0285">Flavoprotein</keyword>
<evidence type="ECO:0000313" key="21">
    <source>
        <dbReference type="EMBL" id="KAJ5732238.1"/>
    </source>
</evidence>
<evidence type="ECO:0000256" key="4">
    <source>
        <dbReference type="ARBA" id="ARBA00004498"/>
    </source>
</evidence>
<keyword evidence="8" id="KW-0134">Cell wall</keyword>
<reference evidence="21" key="1">
    <citation type="journal article" date="2023" name="IMA Fungus">
        <title>Comparative genomic study of the Penicillium genus elucidates a diverse pangenome and 15 lateral gene transfer events.</title>
        <authorList>
            <person name="Petersen C."/>
            <person name="Sorensen T."/>
            <person name="Nielsen M.R."/>
            <person name="Sondergaard T.E."/>
            <person name="Sorensen J.L."/>
            <person name="Fitzpatrick D.A."/>
            <person name="Frisvad J.C."/>
            <person name="Nielsen K.L."/>
        </authorList>
    </citation>
    <scope>NUCLEOTIDE SEQUENCE</scope>
    <source>
        <strain evidence="21">IBT 17514</strain>
    </source>
</reference>
<sequence>MYLAIYVILFTLTHCIAAVSILNNPHQAVKIEYDYIIVGGGLSGLTAAARLTKNKDITVLVIESGFFQSTRGPIVESVTGFGQAFGTSLDHSFQTVSLNINGRPLTIHSGNGLGGSTLINGASYTSPAKIQIDSWESHLGNTGWNWKNLSSYIREMEHAHHPSRKQIEAGHFFDPECHGDKGAIHVSARDDESLYSPIIPSFMKMMARHGVSIQKDLSCGDPRGVSMLLNTIHENQTRSDAARELLLPIMDRQNLWILVGQRVGKVLIDRKSSSYRVKGVEFGTDGERFEVFAKHEVILAAGALVTPLILEYSGIGLKSILNAVNVEQIIDLPVGQNLQDQTTTALSTIIHPKGGVQGQAIYFATWNEVFKGSSLATAHGLLDSQLDKWARDAVSSGGFGNVTALKVQMEMYRDWILKHNVAYAEIFMDVGPKSLGYSTWILLPFTRGYVHIMDRDPYLRKITLNPRYLENDLDRYAQAAASQVVRNLTKDSSLQHYIQEEKFPGSTVPENSTVDDWVSHVTQNFQPNYHAIGTCPMMAKELGGVVDRFGRLYGIQNLRIIDASIVPTQVSAHTSALLYGMAAKLSDFILADYLRSVHKD</sequence>
<dbReference type="InterPro" id="IPR000172">
    <property type="entry name" value="GMC_OxRdtase_N"/>
</dbReference>
<feature type="domain" description="Glucose-methanol-choline oxidoreductase N-terminal" evidence="19">
    <location>
        <begin position="110"/>
        <end position="133"/>
    </location>
</feature>
<evidence type="ECO:0000256" key="15">
    <source>
        <dbReference type="PIRSR" id="PIRSR000137-1"/>
    </source>
</evidence>
<gene>
    <name evidence="21" type="ORF">N7493_003719</name>
</gene>
<dbReference type="Gene3D" id="3.50.50.60">
    <property type="entry name" value="FAD/NAD(P)-binding domain"/>
    <property type="match status" value="1"/>
</dbReference>
<keyword evidence="18" id="KW-0732">Signal</keyword>
<evidence type="ECO:0000256" key="7">
    <source>
        <dbReference type="ARBA" id="ARBA00022490"/>
    </source>
</evidence>
<evidence type="ECO:0000256" key="9">
    <source>
        <dbReference type="ARBA" id="ARBA00022530"/>
    </source>
</evidence>
<evidence type="ECO:0000256" key="6">
    <source>
        <dbReference type="ARBA" id="ARBA00011738"/>
    </source>
</evidence>
<accession>A0AAD6HQ83</accession>
<keyword evidence="9" id="KW-0964">Secreted</keyword>
<feature type="domain" description="Glucose-methanol-choline oxidoreductase N-terminal" evidence="20">
    <location>
        <begin position="302"/>
        <end position="316"/>
    </location>
</feature>